<dbReference type="KEGG" id="kba:A0U89_02100"/>
<gene>
    <name evidence="1" type="ORF">A0U89_02100</name>
</gene>
<organism evidence="1 2">
    <name type="scientific">Kozakia baliensis</name>
    <dbReference type="NCBI Taxonomy" id="153496"/>
    <lineage>
        <taxon>Bacteria</taxon>
        <taxon>Pseudomonadati</taxon>
        <taxon>Pseudomonadota</taxon>
        <taxon>Alphaproteobacteria</taxon>
        <taxon>Acetobacterales</taxon>
        <taxon>Acetobacteraceae</taxon>
        <taxon>Kozakia</taxon>
    </lineage>
</organism>
<dbReference type="EMBL" id="CP014674">
    <property type="protein sequence ID" value="AOX16118.1"/>
    <property type="molecule type" value="Genomic_DNA"/>
</dbReference>
<sequence>MLFLPGMTFIALTQLPCRAASRHISHVTRIGRAREKENPMFGPFIVAAALLRKRLYWIHGMNPDW</sequence>
<protein>
    <submittedName>
        <fullName evidence="1">Uncharacterized protein</fullName>
    </submittedName>
</protein>
<accession>A0A1D8UR53</accession>
<reference evidence="1 2" key="1">
    <citation type="journal article" date="2016" name="Microb. Cell Fact.">
        <title>Dissection of exopolysaccharide biosynthesis in Kozakia baliensis.</title>
        <authorList>
            <person name="Brandt J.U."/>
            <person name="Jakob F."/>
            <person name="Behr J."/>
            <person name="Geissler A.J."/>
            <person name="Vogel R.F."/>
        </authorList>
    </citation>
    <scope>NUCLEOTIDE SEQUENCE [LARGE SCALE GENOMIC DNA]</scope>
    <source>
        <strain evidence="1 2">DSM 14400</strain>
    </source>
</reference>
<keyword evidence="2" id="KW-1185">Reference proteome</keyword>
<evidence type="ECO:0000313" key="1">
    <source>
        <dbReference type="EMBL" id="AOX16118.1"/>
    </source>
</evidence>
<dbReference type="AlphaFoldDB" id="A0A1D8UR53"/>
<proteinExistence type="predicted"/>
<dbReference type="Proteomes" id="UP000179145">
    <property type="component" value="Chromosome"/>
</dbReference>
<evidence type="ECO:0000313" key="2">
    <source>
        <dbReference type="Proteomes" id="UP000179145"/>
    </source>
</evidence>
<name>A0A1D8UR53_9PROT</name>